<dbReference type="PANTHER" id="PTHR47618">
    <property type="entry name" value="BIFUNCTIONAL OLIGORIBONUCLEASE AND PAP PHOSPHATASE NRNA"/>
    <property type="match status" value="1"/>
</dbReference>
<dbReference type="PANTHER" id="PTHR47618:SF1">
    <property type="entry name" value="BIFUNCTIONAL OLIGORIBONUCLEASE AND PAP PHOSPHATASE NRNA"/>
    <property type="match status" value="1"/>
</dbReference>
<reference evidence="2" key="1">
    <citation type="submission" date="2020-10" db="EMBL/GenBank/DDBJ databases">
        <authorList>
            <person name="Gilroy R."/>
        </authorList>
    </citation>
    <scope>NUCLEOTIDE SEQUENCE</scope>
    <source>
        <strain evidence="2">B1-3475</strain>
    </source>
</reference>
<dbReference type="InterPro" id="IPR051319">
    <property type="entry name" value="Oligoribo/pAp-PDE_c-di-AMP_PDE"/>
</dbReference>
<proteinExistence type="predicted"/>
<evidence type="ECO:0000313" key="3">
    <source>
        <dbReference type="Proteomes" id="UP000823617"/>
    </source>
</evidence>
<dbReference type="GO" id="GO:0003676">
    <property type="term" value="F:nucleic acid binding"/>
    <property type="evidence" value="ECO:0007669"/>
    <property type="project" value="InterPro"/>
</dbReference>
<sequence>ILSHLYNEYKESRLRLLGKLLQEMTITEDGTAYMILDKATMERFGIEEGDTEGFVNMPLSIDRVKLSIFVKEDKGFLRVSLRSKKGISANRCAREYFNGGGHEQASGGRLRFPEDIGGIGEVPSYIEHVTHIFMDKTNGQE</sequence>
<protein>
    <recommendedName>
        <fullName evidence="1">DHHA1 domain-containing protein</fullName>
    </recommendedName>
</protein>
<dbReference type="EMBL" id="JADIMK010000065">
    <property type="protein sequence ID" value="MBO8455952.1"/>
    <property type="molecule type" value="Genomic_DNA"/>
</dbReference>
<feature type="domain" description="DHHA1" evidence="1">
    <location>
        <begin position="43"/>
        <end position="115"/>
    </location>
</feature>
<dbReference type="Proteomes" id="UP000823617">
    <property type="component" value="Unassembled WGS sequence"/>
</dbReference>
<dbReference type="SUPFAM" id="SSF64182">
    <property type="entry name" value="DHH phosphoesterases"/>
    <property type="match status" value="1"/>
</dbReference>
<evidence type="ECO:0000259" key="1">
    <source>
        <dbReference type="Pfam" id="PF02272"/>
    </source>
</evidence>
<dbReference type="Pfam" id="PF02272">
    <property type="entry name" value="DHHA1"/>
    <property type="match status" value="1"/>
</dbReference>
<comment type="caution">
    <text evidence="2">The sequence shown here is derived from an EMBL/GenBank/DDBJ whole genome shotgun (WGS) entry which is preliminary data.</text>
</comment>
<reference evidence="2" key="2">
    <citation type="journal article" date="2021" name="PeerJ">
        <title>Extensive microbial diversity within the chicken gut microbiome revealed by metagenomics and culture.</title>
        <authorList>
            <person name="Gilroy R."/>
            <person name="Ravi A."/>
            <person name="Getino M."/>
            <person name="Pursley I."/>
            <person name="Horton D.L."/>
            <person name="Alikhan N.F."/>
            <person name="Baker D."/>
            <person name="Gharbi K."/>
            <person name="Hall N."/>
            <person name="Watson M."/>
            <person name="Adriaenssens E.M."/>
            <person name="Foster-Nyarko E."/>
            <person name="Jarju S."/>
            <person name="Secka A."/>
            <person name="Antonio M."/>
            <person name="Oren A."/>
            <person name="Chaudhuri R.R."/>
            <person name="La Ragione R."/>
            <person name="Hildebrand F."/>
            <person name="Pallen M.J."/>
        </authorList>
    </citation>
    <scope>NUCLEOTIDE SEQUENCE</scope>
    <source>
        <strain evidence="2">B1-3475</strain>
    </source>
</reference>
<organism evidence="2 3">
    <name type="scientific">Candidatus Cryptobacteroides intestinigallinarum</name>
    <dbReference type="NCBI Taxonomy" id="2840767"/>
    <lineage>
        <taxon>Bacteria</taxon>
        <taxon>Pseudomonadati</taxon>
        <taxon>Bacteroidota</taxon>
        <taxon>Bacteroidia</taxon>
        <taxon>Bacteroidales</taxon>
        <taxon>Candidatus Cryptobacteroides</taxon>
    </lineage>
</organism>
<feature type="non-terminal residue" evidence="2">
    <location>
        <position position="1"/>
    </location>
</feature>
<dbReference type="InterPro" id="IPR038763">
    <property type="entry name" value="DHH_sf"/>
</dbReference>
<accession>A0A9D9HLC1</accession>
<dbReference type="InterPro" id="IPR003156">
    <property type="entry name" value="DHHA1_dom"/>
</dbReference>
<dbReference type="AlphaFoldDB" id="A0A9D9HLC1"/>
<name>A0A9D9HLC1_9BACT</name>
<dbReference type="Gene3D" id="3.10.310.30">
    <property type="match status" value="1"/>
</dbReference>
<evidence type="ECO:0000313" key="2">
    <source>
        <dbReference type="EMBL" id="MBO8455952.1"/>
    </source>
</evidence>
<gene>
    <name evidence="2" type="ORF">IAC08_06065</name>
</gene>